<gene>
    <name evidence="2" type="ORF">AC579_3263</name>
</gene>
<evidence type="ECO:0000313" key="3">
    <source>
        <dbReference type="Proteomes" id="UP000073492"/>
    </source>
</evidence>
<name>A0A139GTZ6_9PEZI</name>
<comment type="caution">
    <text evidence="2">The sequence shown here is derived from an EMBL/GenBank/DDBJ whole genome shotgun (WGS) entry which is preliminary data.</text>
</comment>
<keyword evidence="3" id="KW-1185">Reference proteome</keyword>
<feature type="compositionally biased region" description="Basic and acidic residues" evidence="1">
    <location>
        <begin position="66"/>
        <end position="77"/>
    </location>
</feature>
<reference evidence="2 3" key="1">
    <citation type="submission" date="2015-07" db="EMBL/GenBank/DDBJ databases">
        <title>Comparative genomics of the Sigatoka disease complex on banana suggests a link between parallel evolutionary changes in Pseudocercospora fijiensis and Pseudocercospora eumusae and increased virulence on the banana host.</title>
        <authorList>
            <person name="Chang T.-C."/>
            <person name="Salvucci A."/>
            <person name="Crous P.W."/>
            <person name="Stergiopoulos I."/>
        </authorList>
    </citation>
    <scope>NUCLEOTIDE SEQUENCE [LARGE SCALE GENOMIC DNA]</scope>
    <source>
        <strain evidence="2 3">CBS 116634</strain>
    </source>
</reference>
<evidence type="ECO:0000256" key="1">
    <source>
        <dbReference type="SAM" id="MobiDB-lite"/>
    </source>
</evidence>
<accession>A0A139GTZ6</accession>
<feature type="region of interest" description="Disordered" evidence="1">
    <location>
        <begin position="54"/>
        <end position="77"/>
    </location>
</feature>
<evidence type="ECO:0000313" key="2">
    <source>
        <dbReference type="EMBL" id="KXS93659.1"/>
    </source>
</evidence>
<protein>
    <submittedName>
        <fullName evidence="2">Uncharacterized protein</fullName>
    </submittedName>
</protein>
<organism evidence="2 3">
    <name type="scientific">Pseudocercospora musae</name>
    <dbReference type="NCBI Taxonomy" id="113226"/>
    <lineage>
        <taxon>Eukaryota</taxon>
        <taxon>Fungi</taxon>
        <taxon>Dikarya</taxon>
        <taxon>Ascomycota</taxon>
        <taxon>Pezizomycotina</taxon>
        <taxon>Dothideomycetes</taxon>
        <taxon>Dothideomycetidae</taxon>
        <taxon>Mycosphaerellales</taxon>
        <taxon>Mycosphaerellaceae</taxon>
        <taxon>Pseudocercospora</taxon>
    </lineage>
</organism>
<dbReference type="Proteomes" id="UP000073492">
    <property type="component" value="Unassembled WGS sequence"/>
</dbReference>
<dbReference type="EMBL" id="LFZO01001114">
    <property type="protein sequence ID" value="KXS93659.1"/>
    <property type="molecule type" value="Genomic_DNA"/>
</dbReference>
<dbReference type="AlphaFoldDB" id="A0A139GTZ6"/>
<proteinExistence type="predicted"/>
<sequence>MATSSFETLFTGTNIVFRRKVLCGLNAVLGLEQKRHGKRLPSEVFAWPRVSAAGTRARDRKIRSTNSDRHHREGAWA</sequence>